<dbReference type="PROSITE" id="PS00108">
    <property type="entry name" value="PROTEIN_KINASE_ST"/>
    <property type="match status" value="1"/>
</dbReference>
<feature type="transmembrane region" description="Helical" evidence="13">
    <location>
        <begin position="404"/>
        <end position="428"/>
    </location>
</feature>
<evidence type="ECO:0000313" key="16">
    <source>
        <dbReference type="EMBL" id="KAF3433803.1"/>
    </source>
</evidence>
<evidence type="ECO:0000256" key="3">
    <source>
        <dbReference type="ARBA" id="ARBA00022679"/>
    </source>
</evidence>
<evidence type="ECO:0000256" key="10">
    <source>
        <dbReference type="ARBA" id="ARBA00023136"/>
    </source>
</evidence>
<dbReference type="InterPro" id="IPR000719">
    <property type="entry name" value="Prot_kinase_dom"/>
</dbReference>
<keyword evidence="2" id="KW-0723">Serine/threonine-protein kinase</keyword>
<evidence type="ECO:0000256" key="7">
    <source>
        <dbReference type="ARBA" id="ARBA00022777"/>
    </source>
</evidence>
<dbReference type="SMART" id="SM00220">
    <property type="entry name" value="S_TKc"/>
    <property type="match status" value="1"/>
</dbReference>
<keyword evidence="4 13" id="KW-0812">Transmembrane</keyword>
<evidence type="ECO:0000259" key="15">
    <source>
        <dbReference type="PROSITE" id="PS50011"/>
    </source>
</evidence>
<evidence type="ECO:0000256" key="6">
    <source>
        <dbReference type="ARBA" id="ARBA00022741"/>
    </source>
</evidence>
<evidence type="ECO:0000313" key="17">
    <source>
        <dbReference type="Proteomes" id="UP000796880"/>
    </source>
</evidence>
<dbReference type="OrthoDB" id="640180at2759"/>
<dbReference type="Gene3D" id="1.10.510.10">
    <property type="entry name" value="Transferase(Phosphotransferase) domain 1"/>
    <property type="match status" value="1"/>
</dbReference>
<reference evidence="16" key="1">
    <citation type="submission" date="2020-03" db="EMBL/GenBank/DDBJ databases">
        <title>A high-quality chromosome-level genome assembly of a woody plant with both climbing and erect habits, Rhamnella rubrinervis.</title>
        <authorList>
            <person name="Lu Z."/>
            <person name="Yang Y."/>
            <person name="Zhu X."/>
            <person name="Sun Y."/>
        </authorList>
    </citation>
    <scope>NUCLEOTIDE SEQUENCE</scope>
    <source>
        <strain evidence="16">BYM</strain>
        <tissue evidence="16">Leaf</tissue>
    </source>
</reference>
<dbReference type="InterPro" id="IPR001245">
    <property type="entry name" value="Ser-Thr/Tyr_kinase_cat_dom"/>
</dbReference>
<accession>A0A8K0DTA9</accession>
<dbReference type="Proteomes" id="UP000796880">
    <property type="component" value="Unassembled WGS sequence"/>
</dbReference>
<comment type="caution">
    <text evidence="16">The sequence shown here is derived from an EMBL/GenBank/DDBJ whole genome shotgun (WGS) entry which is preliminary data.</text>
</comment>
<dbReference type="InterPro" id="IPR008271">
    <property type="entry name" value="Ser/Thr_kinase_AS"/>
</dbReference>
<dbReference type="AlphaFoldDB" id="A0A8K0DTA9"/>
<keyword evidence="6 12" id="KW-0547">Nucleotide-binding</keyword>
<dbReference type="GO" id="GO:0005524">
    <property type="term" value="F:ATP binding"/>
    <property type="evidence" value="ECO:0007669"/>
    <property type="project" value="UniProtKB-UniRule"/>
</dbReference>
<evidence type="ECO:0000256" key="13">
    <source>
        <dbReference type="SAM" id="Phobius"/>
    </source>
</evidence>
<keyword evidence="7" id="KW-0418">Kinase</keyword>
<feature type="binding site" evidence="12">
    <location>
        <position position="508"/>
    </location>
    <ligand>
        <name>ATP</name>
        <dbReference type="ChEBI" id="CHEBI:30616"/>
    </ligand>
</feature>
<keyword evidence="11" id="KW-0325">Glycoprotein</keyword>
<evidence type="ECO:0000256" key="4">
    <source>
        <dbReference type="ARBA" id="ARBA00022692"/>
    </source>
</evidence>
<keyword evidence="17" id="KW-1185">Reference proteome</keyword>
<evidence type="ECO:0000256" key="5">
    <source>
        <dbReference type="ARBA" id="ARBA00022729"/>
    </source>
</evidence>
<dbReference type="PANTHER" id="PTHR45631">
    <property type="entry name" value="OS07G0107800 PROTEIN-RELATED"/>
    <property type="match status" value="1"/>
</dbReference>
<evidence type="ECO:0000256" key="12">
    <source>
        <dbReference type="PROSITE-ProRule" id="PRU10141"/>
    </source>
</evidence>
<comment type="subcellular location">
    <subcellularLocation>
        <location evidence="1">Membrane</location>
        <topology evidence="1">Single-pass membrane protein</topology>
    </subcellularLocation>
</comment>
<dbReference type="InterPro" id="IPR011009">
    <property type="entry name" value="Kinase-like_dom_sf"/>
</dbReference>
<dbReference type="EMBL" id="VOIH02000011">
    <property type="protein sequence ID" value="KAF3433803.1"/>
    <property type="molecule type" value="Genomic_DNA"/>
</dbReference>
<evidence type="ECO:0000256" key="14">
    <source>
        <dbReference type="SAM" id="SignalP"/>
    </source>
</evidence>
<feature type="domain" description="Protein kinase" evidence="15">
    <location>
        <begin position="480"/>
        <end position="754"/>
    </location>
</feature>
<evidence type="ECO:0000256" key="11">
    <source>
        <dbReference type="ARBA" id="ARBA00023180"/>
    </source>
</evidence>
<dbReference type="FunFam" id="2.60.120.430:FF:000005">
    <property type="entry name" value="Putative receptor-like protein kinase"/>
    <property type="match status" value="1"/>
</dbReference>
<gene>
    <name evidence="16" type="ORF">FNV43_RR24906</name>
</gene>
<dbReference type="Pfam" id="PF12819">
    <property type="entry name" value="Malectin_like"/>
    <property type="match status" value="1"/>
</dbReference>
<dbReference type="InterPro" id="IPR024788">
    <property type="entry name" value="Malectin-like_Carb-bd_dom"/>
</dbReference>
<evidence type="ECO:0000256" key="8">
    <source>
        <dbReference type="ARBA" id="ARBA00022840"/>
    </source>
</evidence>
<name>A0A8K0DTA9_9ROSA</name>
<sequence length="811" mass="90678">MRTAGNIRSVFWVSSILCSLCVSLQFDPQDNYLIDCGSRSNVSVGGRVFVADDFYSSFLETPKILVNTSSISTLTTFDSALYKTARIFNETSDYTFPIRKPGRHWIRLYFYPFINNNHNLSMAKFSVSAQSFTLLKEFQVETGNLMKEYSLNISSDSLVLTFTPSSNSFAFINALEVVSQPDNLVPLEARTVGSQGSFRNLQKQALETVKRVNMGNVTVYPQNDTLWRFWDSDDSYLIHKFAKFVSNENAVNFTSGFSEDYIAPSSVYGTATTLDSADPLINANVTWHFDVIPGFEYLVRFHFCDIVSNSSSNHLSNVYINSWLVSRNFDVSNLTSNNFGVPYFMDAVVKVSDSSKLKVSVGPYSLEEIYPVVFLNGLEIMKISDSTGRLNVFESSKSSSKVKIIVIVGSSVGLFVAVVLAIVIFLFCRRRKLALVGHSKTEDVAVNGMEGKFANRTGLSGTKTGYYFPLSLIQEATDNFSENLVIGVGGFGKVYEGVLRENIKVAVKRGASESNQGLKEFWTEIEMLPQFRHRHLVSLIGYCDEQNEMIIIYEYMENGTLKRHLYGSDLPSLSWRKRLEICIGSAKGLHYLHTGSAKAIIHRDVKSANILLDENFMAKVADFGLSKTGPEIDKTHVSTAVKGSFGYLDPEYLTRQQLTEKSDVYSFGVVMFEVLCGRPVIDPSLPREKVNLVDWAMKLQKRGKLEEIVDPSIADQIKPDSLRKYGEIAEKCLAENGVLRPSMGDVLWNLECVLQLQGADERTNQNGELPSQVSHLETGESTVEFSMTSMEDLAGVSMSKVFAQMVKEEIM</sequence>
<keyword evidence="9 13" id="KW-1133">Transmembrane helix</keyword>
<dbReference type="FunFam" id="3.30.200.20:FF:000039">
    <property type="entry name" value="receptor-like protein kinase FERONIA"/>
    <property type="match status" value="1"/>
</dbReference>
<dbReference type="CDD" id="cd14066">
    <property type="entry name" value="STKc_IRAK"/>
    <property type="match status" value="1"/>
</dbReference>
<feature type="signal peptide" evidence="14">
    <location>
        <begin position="1"/>
        <end position="23"/>
    </location>
</feature>
<protein>
    <recommendedName>
        <fullName evidence="15">Protein kinase domain-containing protein</fullName>
    </recommendedName>
</protein>
<feature type="chain" id="PRO_5035473841" description="Protein kinase domain-containing protein" evidence="14">
    <location>
        <begin position="24"/>
        <end position="811"/>
    </location>
</feature>
<dbReference type="FunFam" id="1.10.510.10:FF:000058">
    <property type="entry name" value="Receptor-like protein kinase FERONIA"/>
    <property type="match status" value="1"/>
</dbReference>
<dbReference type="PANTHER" id="PTHR45631:SF68">
    <property type="entry name" value="REPEAT FAMILY PROTEIN, PUTATIVE, EXPRESSED-RELATED"/>
    <property type="match status" value="1"/>
</dbReference>
<evidence type="ECO:0000256" key="1">
    <source>
        <dbReference type="ARBA" id="ARBA00004167"/>
    </source>
</evidence>
<dbReference type="Gene3D" id="3.30.200.20">
    <property type="entry name" value="Phosphorylase Kinase, domain 1"/>
    <property type="match status" value="1"/>
</dbReference>
<dbReference type="PROSITE" id="PS50011">
    <property type="entry name" value="PROTEIN_KINASE_DOM"/>
    <property type="match status" value="1"/>
</dbReference>
<organism evidence="16 17">
    <name type="scientific">Rhamnella rubrinervis</name>
    <dbReference type="NCBI Taxonomy" id="2594499"/>
    <lineage>
        <taxon>Eukaryota</taxon>
        <taxon>Viridiplantae</taxon>
        <taxon>Streptophyta</taxon>
        <taxon>Embryophyta</taxon>
        <taxon>Tracheophyta</taxon>
        <taxon>Spermatophyta</taxon>
        <taxon>Magnoliopsida</taxon>
        <taxon>eudicotyledons</taxon>
        <taxon>Gunneridae</taxon>
        <taxon>Pentapetalae</taxon>
        <taxon>rosids</taxon>
        <taxon>fabids</taxon>
        <taxon>Rosales</taxon>
        <taxon>Rhamnaceae</taxon>
        <taxon>rhamnoid group</taxon>
        <taxon>Rhamneae</taxon>
        <taxon>Rhamnella</taxon>
    </lineage>
</organism>
<dbReference type="SUPFAM" id="SSF56112">
    <property type="entry name" value="Protein kinase-like (PK-like)"/>
    <property type="match status" value="1"/>
</dbReference>
<dbReference type="FunFam" id="2.60.120.430:FF:000001">
    <property type="entry name" value="Receptor-like protein kinase FERONIA"/>
    <property type="match status" value="1"/>
</dbReference>
<dbReference type="Pfam" id="PF07714">
    <property type="entry name" value="PK_Tyr_Ser-Thr"/>
    <property type="match status" value="1"/>
</dbReference>
<evidence type="ECO:0000256" key="9">
    <source>
        <dbReference type="ARBA" id="ARBA00022989"/>
    </source>
</evidence>
<dbReference type="Gene3D" id="2.60.120.430">
    <property type="entry name" value="Galactose-binding lectin"/>
    <property type="match status" value="2"/>
</dbReference>
<dbReference type="InterPro" id="IPR017441">
    <property type="entry name" value="Protein_kinase_ATP_BS"/>
</dbReference>
<dbReference type="GO" id="GO:0004674">
    <property type="term" value="F:protein serine/threonine kinase activity"/>
    <property type="evidence" value="ECO:0007669"/>
    <property type="project" value="UniProtKB-KW"/>
</dbReference>
<keyword evidence="10 13" id="KW-0472">Membrane</keyword>
<dbReference type="GO" id="GO:0016020">
    <property type="term" value="C:membrane"/>
    <property type="evidence" value="ECO:0007669"/>
    <property type="project" value="UniProtKB-SubCell"/>
</dbReference>
<dbReference type="PROSITE" id="PS00107">
    <property type="entry name" value="PROTEIN_KINASE_ATP"/>
    <property type="match status" value="1"/>
</dbReference>
<proteinExistence type="predicted"/>
<keyword evidence="5 14" id="KW-0732">Signal</keyword>
<evidence type="ECO:0000256" key="2">
    <source>
        <dbReference type="ARBA" id="ARBA00022527"/>
    </source>
</evidence>
<keyword evidence="3" id="KW-0808">Transferase</keyword>
<keyword evidence="8 12" id="KW-0067">ATP-binding</keyword>